<evidence type="ECO:0000313" key="3">
    <source>
        <dbReference type="Proteomes" id="UP001221757"/>
    </source>
</evidence>
<gene>
    <name evidence="2" type="ORF">B0H17DRAFT_1143595</name>
</gene>
<evidence type="ECO:0000313" key="2">
    <source>
        <dbReference type="EMBL" id="KAJ7664743.1"/>
    </source>
</evidence>
<evidence type="ECO:0000256" key="1">
    <source>
        <dbReference type="SAM" id="MobiDB-lite"/>
    </source>
</evidence>
<protein>
    <submittedName>
        <fullName evidence="2">Uncharacterized protein</fullName>
    </submittedName>
</protein>
<feature type="compositionally biased region" description="Basic and acidic residues" evidence="1">
    <location>
        <begin position="199"/>
        <end position="218"/>
    </location>
</feature>
<name>A0AAD7G3T3_MYCRO</name>
<keyword evidence="3" id="KW-1185">Reference proteome</keyword>
<proteinExistence type="predicted"/>
<feature type="region of interest" description="Disordered" evidence="1">
    <location>
        <begin position="197"/>
        <end position="218"/>
    </location>
</feature>
<dbReference type="EMBL" id="JARKIE010000221">
    <property type="protein sequence ID" value="KAJ7664743.1"/>
    <property type="molecule type" value="Genomic_DNA"/>
</dbReference>
<comment type="caution">
    <text evidence="2">The sequence shown here is derived from an EMBL/GenBank/DDBJ whole genome shotgun (WGS) entry which is preliminary data.</text>
</comment>
<accession>A0AAD7G3T3</accession>
<reference evidence="2" key="1">
    <citation type="submission" date="2023-03" db="EMBL/GenBank/DDBJ databases">
        <title>Massive genome expansion in bonnet fungi (Mycena s.s.) driven by repeated elements and novel gene families across ecological guilds.</title>
        <authorList>
            <consortium name="Lawrence Berkeley National Laboratory"/>
            <person name="Harder C.B."/>
            <person name="Miyauchi S."/>
            <person name="Viragh M."/>
            <person name="Kuo A."/>
            <person name="Thoen E."/>
            <person name="Andreopoulos B."/>
            <person name="Lu D."/>
            <person name="Skrede I."/>
            <person name="Drula E."/>
            <person name="Henrissat B."/>
            <person name="Morin E."/>
            <person name="Kohler A."/>
            <person name="Barry K."/>
            <person name="LaButti K."/>
            <person name="Morin E."/>
            <person name="Salamov A."/>
            <person name="Lipzen A."/>
            <person name="Mereny Z."/>
            <person name="Hegedus B."/>
            <person name="Baldrian P."/>
            <person name="Stursova M."/>
            <person name="Weitz H."/>
            <person name="Taylor A."/>
            <person name="Grigoriev I.V."/>
            <person name="Nagy L.G."/>
            <person name="Martin F."/>
            <person name="Kauserud H."/>
        </authorList>
    </citation>
    <scope>NUCLEOTIDE SEQUENCE</scope>
    <source>
        <strain evidence="2">CBHHK067</strain>
    </source>
</reference>
<dbReference type="Proteomes" id="UP001221757">
    <property type="component" value="Unassembled WGS sequence"/>
</dbReference>
<dbReference type="AlphaFoldDB" id="A0AAD7G3T3"/>
<sequence>MSVKPVDAPDQKLHSPRIQNQCRYFTSWIGGYTPDLVPPSMLHFLDCLFYAQLFSTIWTLSTSHYHVADPAAILQQRLNILHCQLELYLHSELIDDMDITLACMREFMLKDPSVGRVNVNFLQAFIAPALCTLEIPERFLGTTPIETLAAFISTSGCKPQVARVTEKRGRKEKCPLPHTARHFLQFQFSLPVVKIRTTKNSEEPEGKSRSRKRDSISD</sequence>
<organism evidence="2 3">
    <name type="scientific">Mycena rosella</name>
    <name type="common">Pink bonnet</name>
    <name type="synonym">Agaricus rosellus</name>
    <dbReference type="NCBI Taxonomy" id="1033263"/>
    <lineage>
        <taxon>Eukaryota</taxon>
        <taxon>Fungi</taxon>
        <taxon>Dikarya</taxon>
        <taxon>Basidiomycota</taxon>
        <taxon>Agaricomycotina</taxon>
        <taxon>Agaricomycetes</taxon>
        <taxon>Agaricomycetidae</taxon>
        <taxon>Agaricales</taxon>
        <taxon>Marasmiineae</taxon>
        <taxon>Mycenaceae</taxon>
        <taxon>Mycena</taxon>
    </lineage>
</organism>